<gene>
    <name evidence="2" type="ORF">ColLi_11504</name>
</gene>
<dbReference type="PANTHER" id="PTHR24148:SF64">
    <property type="entry name" value="HETEROKARYON INCOMPATIBILITY DOMAIN-CONTAINING PROTEIN"/>
    <property type="match status" value="1"/>
</dbReference>
<keyword evidence="3" id="KW-1185">Reference proteome</keyword>
<proteinExistence type="predicted"/>
<evidence type="ECO:0000256" key="1">
    <source>
        <dbReference type="SAM" id="MobiDB-lite"/>
    </source>
</evidence>
<dbReference type="AlphaFoldDB" id="A0AA37GWQ1"/>
<accession>A0AA37GWQ1</accession>
<evidence type="ECO:0000313" key="2">
    <source>
        <dbReference type="EMBL" id="GJC88666.1"/>
    </source>
</evidence>
<organism evidence="2 3">
    <name type="scientific">Colletotrichum liriopes</name>
    <dbReference type="NCBI Taxonomy" id="708192"/>
    <lineage>
        <taxon>Eukaryota</taxon>
        <taxon>Fungi</taxon>
        <taxon>Dikarya</taxon>
        <taxon>Ascomycota</taxon>
        <taxon>Pezizomycotina</taxon>
        <taxon>Sordariomycetes</taxon>
        <taxon>Hypocreomycetidae</taxon>
        <taxon>Glomerellales</taxon>
        <taxon>Glomerellaceae</taxon>
        <taxon>Colletotrichum</taxon>
        <taxon>Colletotrichum spaethianum species complex</taxon>
    </lineage>
</organism>
<name>A0AA37GWQ1_9PEZI</name>
<dbReference type="Proteomes" id="UP001055172">
    <property type="component" value="Unassembled WGS sequence"/>
</dbReference>
<protein>
    <recommendedName>
        <fullName evidence="4">Heterokaryon incompatibility domain-containing protein</fullName>
    </recommendedName>
</protein>
<dbReference type="InterPro" id="IPR052895">
    <property type="entry name" value="HetReg/Transcr_Mod"/>
</dbReference>
<evidence type="ECO:0008006" key="4">
    <source>
        <dbReference type="Google" id="ProtNLM"/>
    </source>
</evidence>
<evidence type="ECO:0000313" key="3">
    <source>
        <dbReference type="Proteomes" id="UP001055172"/>
    </source>
</evidence>
<sequence length="388" mass="42895">MAWLAPHDDDIPLAFETLNIVYSEIMITSDFPKLTVSDGYEWDEAVKSVADKLKDFKWVGKYPSLCEDKCDNQLGNPRWQSIMDLTALHYWKRIWILQEVVLAKNLLYLSPSAIIAGPVFELATECLFEALSKCSMTIRPPFVSYSTWNFMVNNLGKAPPPAWLFNSFKADLESIKALPAHMISSFAPAPLRATDPRDYVYGLLGLMELAMAPDYNRHTAEIYCEFVAACIEKSRDSGAPYLNLAVSNIPTLDSTLQIPSWAPNLSVDTSRGPVHLAIAAAVFTEWGKGGDELFSSSVSDAEVIGKSLMVTGMSWETISVLSDVLDDDEILGNDDANGPEPQGDMGEPGPIAKFLQLVHKDVDHTLGLGLWPYMVMVFQCHMGGAFRA</sequence>
<dbReference type="PANTHER" id="PTHR24148">
    <property type="entry name" value="ANKYRIN REPEAT DOMAIN-CONTAINING PROTEIN 39 HOMOLOG-RELATED"/>
    <property type="match status" value="1"/>
</dbReference>
<dbReference type="EMBL" id="BPPX01000034">
    <property type="protein sequence ID" value="GJC88666.1"/>
    <property type="molecule type" value="Genomic_DNA"/>
</dbReference>
<feature type="region of interest" description="Disordered" evidence="1">
    <location>
        <begin position="330"/>
        <end position="349"/>
    </location>
</feature>
<reference evidence="2 3" key="1">
    <citation type="submission" date="2021-07" db="EMBL/GenBank/DDBJ databases">
        <title>Genome data of Colletotrichum spaethianum.</title>
        <authorList>
            <person name="Utami Y.D."/>
            <person name="Hiruma K."/>
        </authorList>
    </citation>
    <scope>NUCLEOTIDE SEQUENCE [LARGE SCALE GENOMIC DNA]</scope>
    <source>
        <strain evidence="2 3">MAFF 242679</strain>
    </source>
</reference>
<comment type="caution">
    <text evidence="2">The sequence shown here is derived from an EMBL/GenBank/DDBJ whole genome shotgun (WGS) entry which is preliminary data.</text>
</comment>